<dbReference type="InterPro" id="IPR044974">
    <property type="entry name" value="Disease_R_plants"/>
</dbReference>
<dbReference type="PANTHER" id="PTHR11017">
    <property type="entry name" value="LEUCINE-RICH REPEAT-CONTAINING PROTEIN"/>
    <property type="match status" value="1"/>
</dbReference>
<dbReference type="PANTHER" id="PTHR11017:SF573">
    <property type="entry name" value="ADP-RIBOSYL CYCLASE_CYCLIC ADP-RIBOSE HYDROLASE"/>
    <property type="match status" value="1"/>
</dbReference>
<dbReference type="InterPro" id="IPR032675">
    <property type="entry name" value="LRR_dom_sf"/>
</dbReference>
<name>A0AAV0PT41_9ROSI</name>
<proteinExistence type="predicted"/>
<accession>A0AAV0PT41</accession>
<gene>
    <name evidence="1" type="ORF">LITE_LOCUS39911</name>
</gene>
<dbReference type="GO" id="GO:0006952">
    <property type="term" value="P:defense response"/>
    <property type="evidence" value="ECO:0007669"/>
    <property type="project" value="InterPro"/>
</dbReference>
<protein>
    <submittedName>
        <fullName evidence="1">Uncharacterized protein</fullName>
    </submittedName>
</protein>
<feature type="non-terminal residue" evidence="1">
    <location>
        <position position="421"/>
    </location>
</feature>
<evidence type="ECO:0000313" key="2">
    <source>
        <dbReference type="Proteomes" id="UP001154282"/>
    </source>
</evidence>
<dbReference type="AlphaFoldDB" id="A0AAV0PT41"/>
<reference evidence="1" key="1">
    <citation type="submission" date="2022-08" db="EMBL/GenBank/DDBJ databases">
        <authorList>
            <person name="Gutierrez-Valencia J."/>
        </authorList>
    </citation>
    <scope>NUCLEOTIDE SEQUENCE</scope>
</reference>
<evidence type="ECO:0000313" key="1">
    <source>
        <dbReference type="EMBL" id="CAI0474136.1"/>
    </source>
</evidence>
<dbReference type="SUPFAM" id="SSF52058">
    <property type="entry name" value="L domain-like"/>
    <property type="match status" value="1"/>
</dbReference>
<comment type="caution">
    <text evidence="1">The sequence shown here is derived from an EMBL/GenBank/DDBJ whole genome shotgun (WGS) entry which is preliminary data.</text>
</comment>
<keyword evidence="2" id="KW-1185">Reference proteome</keyword>
<dbReference type="Gene3D" id="3.80.10.10">
    <property type="entry name" value="Ribonuclease Inhibitor"/>
    <property type="match status" value="2"/>
</dbReference>
<organism evidence="1 2">
    <name type="scientific">Linum tenue</name>
    <dbReference type="NCBI Taxonomy" id="586396"/>
    <lineage>
        <taxon>Eukaryota</taxon>
        <taxon>Viridiplantae</taxon>
        <taxon>Streptophyta</taxon>
        <taxon>Embryophyta</taxon>
        <taxon>Tracheophyta</taxon>
        <taxon>Spermatophyta</taxon>
        <taxon>Magnoliopsida</taxon>
        <taxon>eudicotyledons</taxon>
        <taxon>Gunneridae</taxon>
        <taxon>Pentapetalae</taxon>
        <taxon>rosids</taxon>
        <taxon>fabids</taxon>
        <taxon>Malpighiales</taxon>
        <taxon>Linaceae</taxon>
        <taxon>Linum</taxon>
    </lineage>
</organism>
<dbReference type="EMBL" id="CAMGYJ010000009">
    <property type="protein sequence ID" value="CAI0474136.1"/>
    <property type="molecule type" value="Genomic_DNA"/>
</dbReference>
<dbReference type="Proteomes" id="UP001154282">
    <property type="component" value="Unassembled WGS sequence"/>
</dbReference>
<sequence>MAGSDTPLGNWWGESRCCHPVPEIYDILRKSYDKLNDKQLPLLLDVACFLHGMLRSRLLNFTKTSCYDAYSDVKDLINKSLLVCVYGKDGKTIEVHALLKDMAWQIVNAERELRKRSRLENPKDIIELLHTLKVWFIVKVSFLIFVLSLSVHANMCYNLVNLVELDLYGCYYLTALLDLSMSKHLEVLILHDFKSLVDLPSYVRYLDKLLRLDVEDCCNLERIPTKLKSKHLKYVLMSKCFKVTHCPYINSKELEILDLDRMPISVAPPASIYNKMQAWHPKSRLPRDHQFPSSFGKVLNFYGTTIETLSSCIQELNELLMLELSNCSRLESIPDIIHKLAKLSLLIVMGSKRLTLLPRLPPRLKLLSARFCKSLRALPSDIGRMSCPVMWFDCCSQLDRALLADMVSGFLQQVMPLYSQI</sequence>